<protein>
    <recommendedName>
        <fullName evidence="5">Ornithine cyclodeaminase</fullName>
    </recommendedName>
</protein>
<dbReference type="InterPro" id="IPR023401">
    <property type="entry name" value="ODC_N"/>
</dbReference>
<comment type="caution">
    <text evidence="3">The sequence shown here is derived from an EMBL/GenBank/DDBJ whole genome shotgun (WGS) entry which is preliminary data.</text>
</comment>
<gene>
    <name evidence="3" type="ORF">Agabi119p4_10161</name>
</gene>
<accession>A0A8H7EWB8</accession>
<evidence type="ECO:0008006" key="5">
    <source>
        <dbReference type="Google" id="ProtNLM"/>
    </source>
</evidence>
<comment type="similarity">
    <text evidence="1">Belongs to the ornithine cyclodeaminase/mu-crystallin family.</text>
</comment>
<dbReference type="InterPro" id="IPR003462">
    <property type="entry name" value="ODC_Mu_crystall"/>
</dbReference>
<dbReference type="Pfam" id="PF02423">
    <property type="entry name" value="OCD_Mu_crystall"/>
    <property type="match status" value="1"/>
</dbReference>
<proteinExistence type="inferred from homology"/>
<reference evidence="3 4" key="1">
    <citation type="journal article" name="Sci. Rep.">
        <title>Telomere-to-telomere assembled and centromere annotated genomes of the two main subspecies of the button mushroom Agaricus bisporus reveal especially polymorphic chromosome ends.</title>
        <authorList>
            <person name="Sonnenberg A.S.M."/>
            <person name="Sedaghat-Telgerd N."/>
            <person name="Lavrijssen B."/>
            <person name="Ohm R.A."/>
            <person name="Hendrickx P.M."/>
            <person name="Scholtmeijer K."/>
            <person name="Baars J.J.P."/>
            <person name="van Peer A."/>
        </authorList>
    </citation>
    <scope>NUCLEOTIDE SEQUENCE [LARGE SCALE GENOMIC DNA]</scope>
    <source>
        <strain evidence="3 4">H119_p4</strain>
    </source>
</reference>
<name>A0A8H7EWB8_AGABI</name>
<dbReference type="AlphaFoldDB" id="A0A8H7EWB8"/>
<evidence type="ECO:0000256" key="1">
    <source>
        <dbReference type="ARBA" id="ARBA00008903"/>
    </source>
</evidence>
<dbReference type="GO" id="GO:0005737">
    <property type="term" value="C:cytoplasm"/>
    <property type="evidence" value="ECO:0007669"/>
    <property type="project" value="TreeGrafter"/>
</dbReference>
<evidence type="ECO:0000313" key="3">
    <source>
        <dbReference type="EMBL" id="KAF7760752.1"/>
    </source>
</evidence>
<dbReference type="PANTHER" id="PTHR13812:SF19">
    <property type="entry name" value="KETIMINE REDUCTASE MU-CRYSTALLIN"/>
    <property type="match status" value="1"/>
</dbReference>
<dbReference type="PANTHER" id="PTHR13812">
    <property type="entry name" value="KETIMINE REDUCTASE MU-CRYSTALLIN"/>
    <property type="match status" value="1"/>
</dbReference>
<dbReference type="Gene3D" id="3.40.50.720">
    <property type="entry name" value="NAD(P)-binding Rossmann-like Domain"/>
    <property type="match status" value="1"/>
</dbReference>
<organism evidence="3 4">
    <name type="scientific">Agaricus bisporus var. burnettii</name>
    <dbReference type="NCBI Taxonomy" id="192524"/>
    <lineage>
        <taxon>Eukaryota</taxon>
        <taxon>Fungi</taxon>
        <taxon>Dikarya</taxon>
        <taxon>Basidiomycota</taxon>
        <taxon>Agaricomycotina</taxon>
        <taxon>Agaricomycetes</taxon>
        <taxon>Agaricomycetidae</taxon>
        <taxon>Agaricales</taxon>
        <taxon>Agaricineae</taxon>
        <taxon>Agaricaceae</taxon>
        <taxon>Agaricus</taxon>
    </lineage>
</organism>
<sequence length="378" mass="40602">MSLLVLSAGDVRKVASSFSTTFLQELMGRVFTAFSRRDNSEGATPSIQAPHRTAIETKSHTTLFMPVRVTSPQDALEGTTVKVVSVPRSEGNLQGLPATTLMLNEETGAVEAVVNARELTALRNAGGSLLSATLVGIRQPQNIVFFGSGKQIGAHLDVFLRHYPSISSCTIINRNLNERALNLYTSAITDFPRVTCHLIPHKEEQTVKKAVEAANIIVCATSSTVPLFPSSWVSTGTHIILVGSYRPNMQEVEEALVHRAESSSIPNVGHRIRHAIIVDSRDACAKEAGDLIKAEVDAGSCVEIGELLLQGGNRLDNENSQLPEESSVAMDETGAPDPVTIYKSVGIGLQDAAMAKEVVAYAKNAHLGTYIKNYDTAI</sequence>
<dbReference type="EMBL" id="JABXXO010000014">
    <property type="protein sequence ID" value="KAF7760752.1"/>
    <property type="molecule type" value="Genomic_DNA"/>
</dbReference>
<dbReference type="Proteomes" id="UP000629468">
    <property type="component" value="Unassembled WGS sequence"/>
</dbReference>
<evidence type="ECO:0000256" key="2">
    <source>
        <dbReference type="SAM" id="MobiDB-lite"/>
    </source>
</evidence>
<feature type="region of interest" description="Disordered" evidence="2">
    <location>
        <begin position="315"/>
        <end position="334"/>
    </location>
</feature>
<dbReference type="InterPro" id="IPR036291">
    <property type="entry name" value="NAD(P)-bd_dom_sf"/>
</dbReference>
<evidence type="ECO:0000313" key="4">
    <source>
        <dbReference type="Proteomes" id="UP000629468"/>
    </source>
</evidence>
<dbReference type="PIRSF" id="PIRSF001439">
    <property type="entry name" value="CryM"/>
    <property type="match status" value="1"/>
</dbReference>
<dbReference type="SUPFAM" id="SSF51735">
    <property type="entry name" value="NAD(P)-binding Rossmann-fold domains"/>
    <property type="match status" value="1"/>
</dbReference>
<dbReference type="Gene3D" id="3.30.1780.10">
    <property type="entry name" value="ornithine cyclodeaminase, domain 1"/>
    <property type="match status" value="1"/>
</dbReference>